<dbReference type="SUPFAM" id="SSF56219">
    <property type="entry name" value="DNase I-like"/>
    <property type="match status" value="1"/>
</dbReference>
<keyword evidence="4" id="KW-0255">Endonuclease</keyword>
<dbReference type="Gene3D" id="3.60.10.10">
    <property type="entry name" value="Endonuclease/exonuclease/phosphatase"/>
    <property type="match status" value="1"/>
</dbReference>
<accession>A0ABU2HBE9</accession>
<keyword evidence="4" id="KW-0378">Hydrolase</keyword>
<dbReference type="GO" id="GO:0004519">
    <property type="term" value="F:endonuclease activity"/>
    <property type="evidence" value="ECO:0007669"/>
    <property type="project" value="UniProtKB-KW"/>
</dbReference>
<evidence type="ECO:0000313" key="4">
    <source>
        <dbReference type="EMBL" id="MDS1272623.1"/>
    </source>
</evidence>
<dbReference type="InterPro" id="IPR036691">
    <property type="entry name" value="Endo/exonu/phosph_ase_sf"/>
</dbReference>
<feature type="transmembrane region" description="Helical" evidence="2">
    <location>
        <begin position="641"/>
        <end position="662"/>
    </location>
</feature>
<dbReference type="InterPro" id="IPR005135">
    <property type="entry name" value="Endo/exonuclease/phosphatase"/>
</dbReference>
<dbReference type="PANTHER" id="PTHR42834:SF1">
    <property type="entry name" value="ENDONUCLEASE_EXONUCLEASE_PHOSPHATASE FAMILY PROTEIN (AFU_ORTHOLOGUE AFUA_3G09210)"/>
    <property type="match status" value="1"/>
</dbReference>
<feature type="compositionally biased region" description="Basic and acidic residues" evidence="1">
    <location>
        <begin position="151"/>
        <end position="161"/>
    </location>
</feature>
<keyword evidence="2" id="KW-0812">Transmembrane</keyword>
<organism evidence="4 5">
    <name type="scientific">Lipingzhangella rawalii</name>
    <dbReference type="NCBI Taxonomy" id="2055835"/>
    <lineage>
        <taxon>Bacteria</taxon>
        <taxon>Bacillati</taxon>
        <taxon>Actinomycetota</taxon>
        <taxon>Actinomycetes</taxon>
        <taxon>Streptosporangiales</taxon>
        <taxon>Nocardiopsidaceae</taxon>
        <taxon>Lipingzhangella</taxon>
    </lineage>
</organism>
<comment type="caution">
    <text evidence="4">The sequence shown here is derived from an EMBL/GenBank/DDBJ whole genome shotgun (WGS) entry which is preliminary data.</text>
</comment>
<evidence type="ECO:0000259" key="3">
    <source>
        <dbReference type="Pfam" id="PF03372"/>
    </source>
</evidence>
<dbReference type="Pfam" id="PF03372">
    <property type="entry name" value="Exo_endo_phos"/>
    <property type="match status" value="1"/>
</dbReference>
<dbReference type="Proteomes" id="UP001250214">
    <property type="component" value="Unassembled WGS sequence"/>
</dbReference>
<feature type="compositionally biased region" description="Polar residues" evidence="1">
    <location>
        <begin position="201"/>
        <end position="219"/>
    </location>
</feature>
<keyword evidence="2" id="KW-1133">Transmembrane helix</keyword>
<keyword evidence="5" id="KW-1185">Reference proteome</keyword>
<proteinExistence type="predicted"/>
<keyword evidence="2" id="KW-0472">Membrane</keyword>
<evidence type="ECO:0000313" key="5">
    <source>
        <dbReference type="Proteomes" id="UP001250214"/>
    </source>
</evidence>
<feature type="region of interest" description="Disordered" evidence="1">
    <location>
        <begin position="201"/>
        <end position="220"/>
    </location>
</feature>
<reference evidence="5" key="1">
    <citation type="submission" date="2023-07" db="EMBL/GenBank/DDBJ databases">
        <title>Novel species in the genus Lipingzhangella isolated from Sambhar Salt Lake.</title>
        <authorList>
            <person name="Jiya N."/>
            <person name="Kajale S."/>
            <person name="Sharma A."/>
        </authorList>
    </citation>
    <scope>NUCLEOTIDE SEQUENCE [LARGE SCALE GENOMIC DNA]</scope>
    <source>
        <strain evidence="5">LS1_29</strain>
    </source>
</reference>
<feature type="domain" description="Endonuclease/exonuclease/phosphatase" evidence="3">
    <location>
        <begin position="294"/>
        <end position="586"/>
    </location>
</feature>
<gene>
    <name evidence="4" type="ORF">RIF23_20250</name>
</gene>
<dbReference type="RefSeq" id="WP_310914218.1">
    <property type="nucleotide sequence ID" value="NZ_JAVLVT010000018.1"/>
</dbReference>
<keyword evidence="4" id="KW-0540">Nuclease</keyword>
<dbReference type="EMBL" id="JAVLVT010000018">
    <property type="protein sequence ID" value="MDS1272623.1"/>
    <property type="molecule type" value="Genomic_DNA"/>
</dbReference>
<protein>
    <submittedName>
        <fullName evidence="4">Endonuclease/exonuclease/phosphatase family protein</fullName>
    </submittedName>
</protein>
<sequence length="673" mass="73203">MIAALAVIGVTVTVPLAQARSDQLRIPEIQGPTTSSSFEGDNVAGVVGVVTGVDRFGSARGFWFQDPRPDDDPRRSSGMFVYTGDATPDVELGDEVVVAGTVDEYRPGGAESAHRSVTQIVDATWEVRATGLPLPDPEFLDADTLPTTLAPRDDDGTDRELHPDDYTVDFFESRESMRLAVQDPRVVGPSDDFGALWITVQPDQNPTHRGGTVYNSYDEPNTGRLRVESLIPFDDRPFPDADVGDELRGPTMGPLHYSEYGGYGIRATTLGDHVSGDLTPTVAEEQRDWELSIATYNVENLGGTDAQSDFDRHASGIVDQLRAPDIVSLVEIQSDSGSEDDGVVTAEETLDRLVRAIADSGGPDYAWRQIDPVDGADGGQPGGNIRNAFLFRPQRVDFVDAPGGDASTPVEVVQRSSGTHLSVSPGRITPNSQVWENSRKPLVGQFEFEGRAVFVVGTHFTAKVGDGPLYGIRQPPEQHSAPQRHGQADAVREFTDTILDQDPAANVIVAGDLNDFEFSETMRVLTVDGGLYNPMAELDPQRRYTYVFDGNAQALDHVLTSRNLAHRIEFEPVRINAEFADQASDHDPLRVRFRPRSGDGAVDISEDDRYYDGAQPPPDDELDALVPSPAHDATGVAERPAAASAVTGVVLAVAAALVWWIWRRWSRRDTSSF</sequence>
<evidence type="ECO:0000256" key="2">
    <source>
        <dbReference type="SAM" id="Phobius"/>
    </source>
</evidence>
<name>A0ABU2HBE9_9ACTN</name>
<feature type="region of interest" description="Disordered" evidence="1">
    <location>
        <begin position="590"/>
        <end position="633"/>
    </location>
</feature>
<feature type="region of interest" description="Disordered" evidence="1">
    <location>
        <begin position="136"/>
        <end position="161"/>
    </location>
</feature>
<evidence type="ECO:0000256" key="1">
    <source>
        <dbReference type="SAM" id="MobiDB-lite"/>
    </source>
</evidence>
<dbReference type="PANTHER" id="PTHR42834">
    <property type="entry name" value="ENDONUCLEASE/EXONUCLEASE/PHOSPHATASE FAMILY PROTEIN (AFU_ORTHOLOGUE AFUA_3G09210)"/>
    <property type="match status" value="1"/>
</dbReference>